<dbReference type="STRING" id="519472.BHY08_06915"/>
<feature type="transmembrane region" description="Helical" evidence="7">
    <location>
        <begin position="438"/>
        <end position="460"/>
    </location>
</feature>
<keyword evidence="6 7" id="KW-0472">Membrane</keyword>
<dbReference type="Proteomes" id="UP000191200">
    <property type="component" value="Chromosome"/>
</dbReference>
<feature type="transmembrane region" description="Helical" evidence="7">
    <location>
        <begin position="358"/>
        <end position="385"/>
    </location>
</feature>
<dbReference type="PIRSF" id="PIRSF006060">
    <property type="entry name" value="AA_transporter"/>
    <property type="match status" value="1"/>
</dbReference>
<dbReference type="Pfam" id="PF13520">
    <property type="entry name" value="AA_permease_2"/>
    <property type="match status" value="1"/>
</dbReference>
<feature type="transmembrane region" description="Helical" evidence="7">
    <location>
        <begin position="279"/>
        <end position="301"/>
    </location>
</feature>
<gene>
    <name evidence="8" type="ORF">BHY08_06915</name>
</gene>
<evidence type="ECO:0000313" key="9">
    <source>
        <dbReference type="Proteomes" id="UP000191200"/>
    </source>
</evidence>
<evidence type="ECO:0000256" key="1">
    <source>
        <dbReference type="ARBA" id="ARBA00004651"/>
    </source>
</evidence>
<dbReference type="PANTHER" id="PTHR42770:SF15">
    <property type="entry name" value="GLUTAMATE_GAMMA-AMINOBUTYRATE ANTIPORTER-RELATED"/>
    <property type="match status" value="1"/>
</dbReference>
<dbReference type="PANTHER" id="PTHR42770">
    <property type="entry name" value="AMINO ACID TRANSPORTER-RELATED"/>
    <property type="match status" value="1"/>
</dbReference>
<dbReference type="InterPro" id="IPR002293">
    <property type="entry name" value="AA/rel_permease1"/>
</dbReference>
<dbReference type="InterPro" id="IPR050367">
    <property type="entry name" value="APC_superfamily"/>
</dbReference>
<keyword evidence="9" id="KW-1185">Reference proteome</keyword>
<reference evidence="8 9" key="1">
    <citation type="submission" date="2016-09" db="EMBL/GenBank/DDBJ databases">
        <title>Vagococcus teuberi sp. nov., isolated from the Malian artisanal sour milk fene.</title>
        <authorList>
            <person name="Wullschleger S."/>
            <person name="Seifert C."/>
            <person name="Baumgartner S."/>
            <person name="Lacroix C."/>
            <person name="Bonfoh B."/>
            <person name="Stevens M.J."/>
            <person name="Meile L."/>
        </authorList>
    </citation>
    <scope>NUCLEOTIDE SEQUENCE [LARGE SCALE GENOMIC DNA]</scope>
    <source>
        <strain evidence="8 9">DSM 21459</strain>
    </source>
</reference>
<keyword evidence="5 7" id="KW-1133">Transmembrane helix</keyword>
<feature type="transmembrane region" description="Helical" evidence="7">
    <location>
        <begin position="36"/>
        <end position="60"/>
    </location>
</feature>
<dbReference type="GO" id="GO:0022857">
    <property type="term" value="F:transmembrane transporter activity"/>
    <property type="evidence" value="ECO:0007669"/>
    <property type="project" value="InterPro"/>
</dbReference>
<feature type="transmembrane region" description="Helical" evidence="7">
    <location>
        <begin position="406"/>
        <end position="426"/>
    </location>
</feature>
<sequence length="474" mass="52123">MQNTKKLSLFSFFAMTASLFITVYEYPTFAESGKTLIFLSLVCGLFWFLPVALCAAEIGTVEAFDGGGIFGWVGKTLGEKFGFAAIFFQWFQITVGFVTMSYFIIGALSYALKCPEMNDNKLIKFLVVVLIFWLLTFLQFKGTNTTSQIAKAGFVIGIIIPVTVLLIFTIKYVMSGHTITHSFMDKSFFPNKQTFSSLVTFILAYVGVEASASHIKSLDNPQKNYPLMMIYLVITGIVLSTIGGTTVSMVVPARNLSLNSGVIQAFETLILKGNPHLSWLVEILAIMLAFGVLAQVSSWIVSPTEGLRYVADQGLLPKSCQKINKNGVPTSLLIIQGVIVTIWTAVLTFGGGGNAVSFLTAISLTVVIYLCGYLLFFIGYFVLIFKKSNQQLKRAYEVPGGRKVKALLASLGMVMSLLALVSSFIAPSELKANEAKTYLITLAFSSVITVLLPFVFYHIYVKKHSINLNNEERK</sequence>
<dbReference type="Gene3D" id="1.20.1740.10">
    <property type="entry name" value="Amino acid/polyamine transporter I"/>
    <property type="match status" value="1"/>
</dbReference>
<organism evidence="8 9">
    <name type="scientific">Vagococcus teuberi</name>
    <dbReference type="NCBI Taxonomy" id="519472"/>
    <lineage>
        <taxon>Bacteria</taxon>
        <taxon>Bacillati</taxon>
        <taxon>Bacillota</taxon>
        <taxon>Bacilli</taxon>
        <taxon>Lactobacillales</taxon>
        <taxon>Enterococcaceae</taxon>
        <taxon>Vagococcus</taxon>
    </lineage>
</organism>
<feature type="transmembrane region" description="Helical" evidence="7">
    <location>
        <begin position="227"/>
        <end position="251"/>
    </location>
</feature>
<keyword evidence="3" id="KW-1003">Cell membrane</keyword>
<evidence type="ECO:0000256" key="4">
    <source>
        <dbReference type="ARBA" id="ARBA00022692"/>
    </source>
</evidence>
<accession>A0A1J0A6L6</accession>
<evidence type="ECO:0000256" key="3">
    <source>
        <dbReference type="ARBA" id="ARBA00022475"/>
    </source>
</evidence>
<protein>
    <submittedName>
        <fullName evidence="8">Glutamate:gamma-aminobutyrate antiporter</fullName>
    </submittedName>
</protein>
<feature type="transmembrane region" description="Helical" evidence="7">
    <location>
        <begin position="194"/>
        <end position="215"/>
    </location>
</feature>
<evidence type="ECO:0000256" key="2">
    <source>
        <dbReference type="ARBA" id="ARBA00022448"/>
    </source>
</evidence>
<feature type="transmembrane region" description="Helical" evidence="7">
    <location>
        <begin position="7"/>
        <end position="24"/>
    </location>
</feature>
<feature type="transmembrane region" description="Helical" evidence="7">
    <location>
        <begin position="332"/>
        <end position="352"/>
    </location>
</feature>
<evidence type="ECO:0000256" key="6">
    <source>
        <dbReference type="ARBA" id="ARBA00023136"/>
    </source>
</evidence>
<dbReference type="EMBL" id="CP017267">
    <property type="protein sequence ID" value="APB31581.1"/>
    <property type="molecule type" value="Genomic_DNA"/>
</dbReference>
<dbReference type="GO" id="GO:0005886">
    <property type="term" value="C:plasma membrane"/>
    <property type="evidence" value="ECO:0007669"/>
    <property type="project" value="UniProtKB-SubCell"/>
</dbReference>
<feature type="transmembrane region" description="Helical" evidence="7">
    <location>
        <begin position="152"/>
        <end position="174"/>
    </location>
</feature>
<proteinExistence type="predicted"/>
<keyword evidence="2" id="KW-0813">Transport</keyword>
<dbReference type="RefSeq" id="WP_157093643.1">
    <property type="nucleotide sequence ID" value="NZ_CP017267.1"/>
</dbReference>
<dbReference type="OrthoDB" id="9791588at2"/>
<dbReference type="AlphaFoldDB" id="A0A1J0A6L6"/>
<comment type="subcellular location">
    <subcellularLocation>
        <location evidence="1">Cell membrane</location>
        <topology evidence="1">Multi-pass membrane protein</topology>
    </subcellularLocation>
</comment>
<feature type="transmembrane region" description="Helical" evidence="7">
    <location>
        <begin position="81"/>
        <end position="110"/>
    </location>
</feature>
<evidence type="ECO:0000313" key="8">
    <source>
        <dbReference type="EMBL" id="APB31581.1"/>
    </source>
</evidence>
<keyword evidence="4 7" id="KW-0812">Transmembrane</keyword>
<evidence type="ECO:0000256" key="5">
    <source>
        <dbReference type="ARBA" id="ARBA00022989"/>
    </source>
</evidence>
<dbReference type="KEGG" id="vte:BHY08_06915"/>
<feature type="transmembrane region" description="Helical" evidence="7">
    <location>
        <begin position="122"/>
        <end position="140"/>
    </location>
</feature>
<name>A0A1J0A6L6_9ENTE</name>
<evidence type="ECO:0000256" key="7">
    <source>
        <dbReference type="SAM" id="Phobius"/>
    </source>
</evidence>